<name>A0A1I0Q6G2_9RHOB</name>
<dbReference type="PANTHER" id="PTHR35841:SF1">
    <property type="entry name" value="PHOSPHONATES-BINDING PERIPLASMIC PROTEIN"/>
    <property type="match status" value="1"/>
</dbReference>
<dbReference type="Gene3D" id="3.40.190.10">
    <property type="entry name" value="Periplasmic binding protein-like II"/>
    <property type="match status" value="1"/>
</dbReference>
<dbReference type="PANTHER" id="PTHR35841">
    <property type="entry name" value="PHOSPHONATES-BINDING PERIPLASMIC PROTEIN"/>
    <property type="match status" value="1"/>
</dbReference>
<organism evidence="1 2">
    <name type="scientific">Cognatiyoonia koreensis</name>
    <dbReference type="NCBI Taxonomy" id="364200"/>
    <lineage>
        <taxon>Bacteria</taxon>
        <taxon>Pseudomonadati</taxon>
        <taxon>Pseudomonadota</taxon>
        <taxon>Alphaproteobacteria</taxon>
        <taxon>Rhodobacterales</taxon>
        <taxon>Paracoccaceae</taxon>
        <taxon>Cognatiyoonia</taxon>
    </lineage>
</organism>
<proteinExistence type="predicted"/>
<dbReference type="RefSeq" id="WP_089992723.1">
    <property type="nucleotide sequence ID" value="NZ_FOIZ01000001.1"/>
</dbReference>
<dbReference type="AlphaFoldDB" id="A0A1I0Q6G2"/>
<evidence type="ECO:0000313" key="1">
    <source>
        <dbReference type="EMBL" id="SEW22549.1"/>
    </source>
</evidence>
<evidence type="ECO:0000313" key="2">
    <source>
        <dbReference type="Proteomes" id="UP000199167"/>
    </source>
</evidence>
<dbReference type="STRING" id="364200.SAMN04488515_1704"/>
<protein>
    <submittedName>
        <fullName evidence="1">ABC transporter, phosphonate, substrate-binding protein</fullName>
    </submittedName>
</protein>
<keyword evidence="2" id="KW-1185">Reference proteome</keyword>
<dbReference type="SUPFAM" id="SSF53850">
    <property type="entry name" value="Periplasmic binding protein-like II"/>
    <property type="match status" value="1"/>
</dbReference>
<dbReference type="OrthoDB" id="7353682at2"/>
<gene>
    <name evidence="1" type="ORF">SAMN04488515_1704</name>
</gene>
<dbReference type="Proteomes" id="UP000199167">
    <property type="component" value="Unassembled WGS sequence"/>
</dbReference>
<dbReference type="Pfam" id="PF12974">
    <property type="entry name" value="Phosphonate-bd"/>
    <property type="match status" value="1"/>
</dbReference>
<dbReference type="EMBL" id="FOIZ01000001">
    <property type="protein sequence ID" value="SEW22549.1"/>
    <property type="molecule type" value="Genomic_DNA"/>
</dbReference>
<sequence>MIASLPMYDRPTNAVAHDLFWSLIRDHLRDDGIDAPDQLDRSVLYRDTWSRADLVLGQICIMPYRTSYAKDVTVIGSSDYGLEGCPPGHFRALFVCRHDDPRDLKALSGARFAANAKHSFSGYQSAQEKLADLGLTLPDPLITGSHGASVRSVAQGEADFACIDAQTWRMQQADMPETRHLRVLGATNTAPGQTFITRQSDDPAPYFAAIKSAIVALPLDIRTTLGLRDVVALPASAYA</sequence>
<reference evidence="1 2" key="1">
    <citation type="submission" date="2016-10" db="EMBL/GenBank/DDBJ databases">
        <authorList>
            <person name="de Groot N.N."/>
        </authorList>
    </citation>
    <scope>NUCLEOTIDE SEQUENCE [LARGE SCALE GENOMIC DNA]</scope>
    <source>
        <strain evidence="1 2">DSM 17925</strain>
    </source>
</reference>
<accession>A0A1I0Q6G2</accession>